<evidence type="ECO:0000313" key="4">
    <source>
        <dbReference type="EMBL" id="ASV29427.1"/>
    </source>
</evidence>
<dbReference type="PANTHER" id="PTHR43630:SF1">
    <property type="entry name" value="POLY-BETA-1,6-N-ACETYL-D-GLUCOSAMINE SYNTHASE"/>
    <property type="match status" value="1"/>
</dbReference>
<dbReference type="OrthoDB" id="1142396at2"/>
<keyword evidence="2" id="KW-0328">Glycosyltransferase</keyword>
<dbReference type="SUPFAM" id="SSF53448">
    <property type="entry name" value="Nucleotide-diphospho-sugar transferases"/>
    <property type="match status" value="1"/>
</dbReference>
<dbReference type="EMBL" id="CP022957">
    <property type="protein sequence ID" value="ASV29427.1"/>
    <property type="molecule type" value="Genomic_DNA"/>
</dbReference>
<dbReference type="InterPro" id="IPR001173">
    <property type="entry name" value="Glyco_trans_2-like"/>
</dbReference>
<dbReference type="RefSeq" id="WP_094996053.1">
    <property type="nucleotide sequence ID" value="NZ_BMJL01000001.1"/>
</dbReference>
<evidence type="ECO:0000313" key="5">
    <source>
        <dbReference type="Proteomes" id="UP000215244"/>
    </source>
</evidence>
<reference evidence="4 5" key="1">
    <citation type="submission" date="2017-08" db="EMBL/GenBank/DDBJ databases">
        <title>The complete genome sequence of Maribacter sp. B1, isolated from deep-sea sediment.</title>
        <authorList>
            <person name="Wu Y.-H."/>
            <person name="Cheng H."/>
            <person name="Xu X.-W."/>
        </authorList>
    </citation>
    <scope>NUCLEOTIDE SEQUENCE [LARGE SCALE GENOMIC DNA]</scope>
    <source>
        <strain evidence="4 5">B1</strain>
    </source>
</reference>
<name>A0A223V2G4_9FLAO</name>
<keyword evidence="3 4" id="KW-0808">Transferase</keyword>
<dbReference type="GO" id="GO:0016757">
    <property type="term" value="F:glycosyltransferase activity"/>
    <property type="evidence" value="ECO:0007669"/>
    <property type="project" value="UniProtKB-KW"/>
</dbReference>
<comment type="similarity">
    <text evidence="1">Belongs to the glycosyltransferase 2 family.</text>
</comment>
<dbReference type="InterPro" id="IPR029044">
    <property type="entry name" value="Nucleotide-diphossugar_trans"/>
</dbReference>
<sequence length="284" mass="32340">MNYYVIIPAHNEEAFISLTLESLLLQTLPPKKVIVVNDNSTDNTEIIIDEFAKTVPYIQKVNTVSSREHMPGSKVINAFEQGLKVLDDDYDFIVKLDADTVLPKDYFENISKVFHHSPSIGIAGGFAYEQDENGKWKLNHPMDKKHVRGAFKAYSKPCFKAIGGLRGAMGWDTVDELLAQYHGFKIFTDDSLKVKHLRPTGNAYSPLSRLLQGKAMYTMRYGLWITLIASIKMALKTKNPKAFKDNLSGYFKAKKNKENFLVSEEEGKFIRRLRWSNIKSKLIP</sequence>
<dbReference type="Proteomes" id="UP000215244">
    <property type="component" value="Chromosome"/>
</dbReference>
<evidence type="ECO:0000256" key="3">
    <source>
        <dbReference type="ARBA" id="ARBA00022679"/>
    </source>
</evidence>
<dbReference type="KEGG" id="marb:CJ263_03840"/>
<dbReference type="CDD" id="cd06423">
    <property type="entry name" value="CESA_like"/>
    <property type="match status" value="1"/>
</dbReference>
<evidence type="ECO:0000256" key="2">
    <source>
        <dbReference type="ARBA" id="ARBA00022676"/>
    </source>
</evidence>
<organism evidence="4 5">
    <name type="scientific">Maribacter cobaltidurans</name>
    <dbReference type="NCBI Taxonomy" id="1178778"/>
    <lineage>
        <taxon>Bacteria</taxon>
        <taxon>Pseudomonadati</taxon>
        <taxon>Bacteroidota</taxon>
        <taxon>Flavobacteriia</taxon>
        <taxon>Flavobacteriales</taxon>
        <taxon>Flavobacteriaceae</taxon>
        <taxon>Maribacter</taxon>
    </lineage>
</organism>
<gene>
    <name evidence="4" type="ORF">CJ263_03840</name>
</gene>
<keyword evidence="5" id="KW-1185">Reference proteome</keyword>
<proteinExistence type="inferred from homology"/>
<protein>
    <submittedName>
        <fullName evidence="4">Glycosyl transferase family 2</fullName>
    </submittedName>
</protein>
<dbReference type="PANTHER" id="PTHR43630">
    <property type="entry name" value="POLY-BETA-1,6-N-ACETYL-D-GLUCOSAMINE SYNTHASE"/>
    <property type="match status" value="1"/>
</dbReference>
<evidence type="ECO:0000256" key="1">
    <source>
        <dbReference type="ARBA" id="ARBA00006739"/>
    </source>
</evidence>
<dbReference type="Pfam" id="PF00535">
    <property type="entry name" value="Glycos_transf_2"/>
    <property type="match status" value="1"/>
</dbReference>
<dbReference type="AlphaFoldDB" id="A0A223V2G4"/>
<dbReference type="Gene3D" id="3.90.550.10">
    <property type="entry name" value="Spore Coat Polysaccharide Biosynthesis Protein SpsA, Chain A"/>
    <property type="match status" value="1"/>
</dbReference>
<accession>A0A223V2G4</accession>